<dbReference type="GO" id="GO:0000009">
    <property type="term" value="F:alpha-1,6-mannosyltransferase activity"/>
    <property type="evidence" value="ECO:0007669"/>
    <property type="project" value="TreeGrafter"/>
</dbReference>
<dbReference type="PANTHER" id="PTHR31306">
    <property type="entry name" value="ALPHA-1,6-MANNOSYLTRANSFERASE MNN11-RELATED"/>
    <property type="match status" value="1"/>
</dbReference>
<keyword evidence="4" id="KW-0479">Metal-binding</keyword>
<feature type="region of interest" description="Disordered" evidence="7">
    <location>
        <begin position="1"/>
        <end position="50"/>
    </location>
</feature>
<dbReference type="FunFam" id="3.90.550.10:FF:000149">
    <property type="entry name" value="Alpha-1,6-mannosyltransferase subunit"/>
    <property type="match status" value="1"/>
</dbReference>
<keyword evidence="8" id="KW-0812">Transmembrane</keyword>
<dbReference type="Gene3D" id="3.90.550.10">
    <property type="entry name" value="Spore Coat Polysaccharide Biosynthesis Protein SpsA, Chain A"/>
    <property type="match status" value="1"/>
</dbReference>
<dbReference type="AlphaFoldDB" id="A0AAN7B8Y8"/>
<dbReference type="InterPro" id="IPR029044">
    <property type="entry name" value="Nucleotide-diphossugar_trans"/>
</dbReference>
<dbReference type="SMART" id="SM00744">
    <property type="entry name" value="RINGv"/>
    <property type="match status" value="1"/>
</dbReference>
<feature type="transmembrane region" description="Helical" evidence="8">
    <location>
        <begin position="223"/>
        <end position="244"/>
    </location>
</feature>
<reference evidence="10" key="1">
    <citation type="journal article" date="2023" name="Mol. Phylogenet. Evol.">
        <title>Genome-scale phylogeny and comparative genomics of the fungal order Sordariales.</title>
        <authorList>
            <person name="Hensen N."/>
            <person name="Bonometti L."/>
            <person name="Westerberg I."/>
            <person name="Brannstrom I.O."/>
            <person name="Guillou S."/>
            <person name="Cros-Aarteil S."/>
            <person name="Calhoun S."/>
            <person name="Haridas S."/>
            <person name="Kuo A."/>
            <person name="Mondo S."/>
            <person name="Pangilinan J."/>
            <person name="Riley R."/>
            <person name="LaButti K."/>
            <person name="Andreopoulos B."/>
            <person name="Lipzen A."/>
            <person name="Chen C."/>
            <person name="Yan M."/>
            <person name="Daum C."/>
            <person name="Ng V."/>
            <person name="Clum A."/>
            <person name="Steindorff A."/>
            <person name="Ohm R.A."/>
            <person name="Martin F."/>
            <person name="Silar P."/>
            <person name="Natvig D.O."/>
            <person name="Lalanne C."/>
            <person name="Gautier V."/>
            <person name="Ament-Velasquez S.L."/>
            <person name="Kruys A."/>
            <person name="Hutchinson M.I."/>
            <person name="Powell A.J."/>
            <person name="Barry K."/>
            <person name="Miller A.N."/>
            <person name="Grigoriev I.V."/>
            <person name="Debuchy R."/>
            <person name="Gladieux P."/>
            <person name="Hiltunen Thoren M."/>
            <person name="Johannesson H."/>
        </authorList>
    </citation>
    <scope>NUCLEOTIDE SEQUENCE</scope>
    <source>
        <strain evidence="10">PSN293</strain>
    </source>
</reference>
<evidence type="ECO:0000256" key="6">
    <source>
        <dbReference type="ARBA" id="ARBA00022833"/>
    </source>
</evidence>
<organism evidence="10 11">
    <name type="scientific">Rhypophila decipiens</name>
    <dbReference type="NCBI Taxonomy" id="261697"/>
    <lineage>
        <taxon>Eukaryota</taxon>
        <taxon>Fungi</taxon>
        <taxon>Dikarya</taxon>
        <taxon>Ascomycota</taxon>
        <taxon>Pezizomycotina</taxon>
        <taxon>Sordariomycetes</taxon>
        <taxon>Sordariomycetidae</taxon>
        <taxon>Sordariales</taxon>
        <taxon>Naviculisporaceae</taxon>
        <taxon>Rhypophila</taxon>
    </lineage>
</organism>
<dbReference type="InterPro" id="IPR011016">
    <property type="entry name" value="Znf_RING-CH"/>
</dbReference>
<gene>
    <name evidence="10" type="ORF">QBC37DRAFT_283736</name>
</gene>
<accession>A0AAN7B8Y8</accession>
<evidence type="ECO:0000256" key="2">
    <source>
        <dbReference type="ARBA" id="ARBA00022676"/>
    </source>
</evidence>
<evidence type="ECO:0000256" key="7">
    <source>
        <dbReference type="SAM" id="MobiDB-lite"/>
    </source>
</evidence>
<dbReference type="InterPro" id="IPR013083">
    <property type="entry name" value="Znf_RING/FYVE/PHD"/>
</dbReference>
<comment type="similarity">
    <text evidence="1">Belongs to the glycosyltransferase 34 family.</text>
</comment>
<dbReference type="GO" id="GO:0000136">
    <property type="term" value="C:mannan polymerase complex"/>
    <property type="evidence" value="ECO:0007669"/>
    <property type="project" value="TreeGrafter"/>
</dbReference>
<evidence type="ECO:0000259" key="9">
    <source>
        <dbReference type="PROSITE" id="PS51292"/>
    </source>
</evidence>
<dbReference type="Gene3D" id="3.30.40.10">
    <property type="entry name" value="Zinc/RING finger domain, C3HC4 (zinc finger)"/>
    <property type="match status" value="1"/>
</dbReference>
<keyword evidence="6" id="KW-0862">Zinc</keyword>
<dbReference type="GO" id="GO:0006487">
    <property type="term" value="P:protein N-linked glycosylation"/>
    <property type="evidence" value="ECO:0007669"/>
    <property type="project" value="TreeGrafter"/>
</dbReference>
<reference evidence="10" key="2">
    <citation type="submission" date="2023-05" db="EMBL/GenBank/DDBJ databases">
        <authorList>
            <consortium name="Lawrence Berkeley National Laboratory"/>
            <person name="Steindorff A."/>
            <person name="Hensen N."/>
            <person name="Bonometti L."/>
            <person name="Westerberg I."/>
            <person name="Brannstrom I.O."/>
            <person name="Guillou S."/>
            <person name="Cros-Aarteil S."/>
            <person name="Calhoun S."/>
            <person name="Haridas S."/>
            <person name="Kuo A."/>
            <person name="Mondo S."/>
            <person name="Pangilinan J."/>
            <person name="Riley R."/>
            <person name="Labutti K."/>
            <person name="Andreopoulos B."/>
            <person name="Lipzen A."/>
            <person name="Chen C."/>
            <person name="Yanf M."/>
            <person name="Daum C."/>
            <person name="Ng V."/>
            <person name="Clum A."/>
            <person name="Ohm R."/>
            <person name="Martin F."/>
            <person name="Silar P."/>
            <person name="Natvig D."/>
            <person name="Lalanne C."/>
            <person name="Gautier V."/>
            <person name="Ament-Velasquez S.L."/>
            <person name="Kruys A."/>
            <person name="Hutchinson M.I."/>
            <person name="Powell A.J."/>
            <person name="Barry K."/>
            <person name="Miller A.N."/>
            <person name="Grigoriev I.V."/>
            <person name="Debuchy R."/>
            <person name="Gladieux P."/>
            <person name="Thoren M.H."/>
            <person name="Johannesson H."/>
        </authorList>
    </citation>
    <scope>NUCLEOTIDE SEQUENCE</scope>
    <source>
        <strain evidence="10">PSN293</strain>
    </source>
</reference>
<evidence type="ECO:0000313" key="11">
    <source>
        <dbReference type="Proteomes" id="UP001301769"/>
    </source>
</evidence>
<evidence type="ECO:0000256" key="5">
    <source>
        <dbReference type="ARBA" id="ARBA00022771"/>
    </source>
</evidence>
<feature type="region of interest" description="Disordered" evidence="7">
    <location>
        <begin position="302"/>
        <end position="334"/>
    </location>
</feature>
<evidence type="ECO:0000256" key="3">
    <source>
        <dbReference type="ARBA" id="ARBA00022679"/>
    </source>
</evidence>
<dbReference type="SUPFAM" id="SSF57850">
    <property type="entry name" value="RING/U-box"/>
    <property type="match status" value="1"/>
</dbReference>
<dbReference type="EMBL" id="MU858093">
    <property type="protein sequence ID" value="KAK4214447.1"/>
    <property type="molecule type" value="Genomic_DNA"/>
</dbReference>
<dbReference type="InterPro" id="IPR008630">
    <property type="entry name" value="Glyco_trans_34"/>
</dbReference>
<dbReference type="PANTHER" id="PTHR31306:SF10">
    <property type="entry name" value="ALPHA-1,6-MANNOSYLTRANSFERASE MNN11-RELATED"/>
    <property type="match status" value="1"/>
</dbReference>
<dbReference type="GO" id="GO:0008270">
    <property type="term" value="F:zinc ion binding"/>
    <property type="evidence" value="ECO:0007669"/>
    <property type="project" value="UniProtKB-KW"/>
</dbReference>
<keyword evidence="2" id="KW-0328">Glycosyltransferase</keyword>
<keyword evidence="8" id="KW-1133">Transmembrane helix</keyword>
<evidence type="ECO:0000256" key="4">
    <source>
        <dbReference type="ARBA" id="ARBA00022723"/>
    </source>
</evidence>
<keyword evidence="11" id="KW-1185">Reference proteome</keyword>
<keyword evidence="3" id="KW-0808">Transferase</keyword>
<feature type="transmembrane region" description="Helical" evidence="8">
    <location>
        <begin position="368"/>
        <end position="386"/>
    </location>
</feature>
<feature type="transmembrane region" description="Helical" evidence="8">
    <location>
        <begin position="265"/>
        <end position="285"/>
    </location>
</feature>
<sequence>MGAQAAENAGPPEPSPWIPPPSSSSPPDNADTQQAESPKQETPPAQGRQRYYRPRTCRICLEEVQPTTEIDDSIAGRMFQSKTRVRYVSEDPELGRLMSPCKCKGSQKYVHEGCLQAWRRAQPLADRNFWKCPTCSFEYRMERLRWSQWLSSRLLRVAITIMILVVTVFVLGFIADPIIKLWLDPFFFVDSVFYDDEDDYHVPVAGLVDDEPNSWSFHFFKGFASLGLLGFFKSFFVTSPWRWFGGVRVGGGRRRGTARDRVESVNMIVIVLGVVTFLGATWKVVTHYTSVALEKFSDRVADVQGDDDDDEDEDAAGAPAPAPPQESRKDRSKSTVAMHFAYPPRKSSNPQPYLPRGSKLPALRKSRLKVIALGGLAFFTIIWIIIRASGSRAPTRHKPNGNPPAVIVTVLDEKKYSKGYIDTIKENRMQYAEKHGYQTFFPSAEDYDLKKAPASWASVVASRHALTKYPDAYFVWFLDQNSFIMNPSLKIEQDIMAPAKIESLMKKDQPVVPPDSIIKTFSHLRGGDVDFVLTQDKEGLSVGSFIVRNGEWGEFMLETWFDPIYRSYNFQRAETHALEHIVQWHPTILAKMAIVDQNVINSYSNGKTGQEYKEGDLAVRFPDCAAAGAQACETEAQKYAQQWRLAFKNA</sequence>
<dbReference type="Pfam" id="PF12906">
    <property type="entry name" value="RINGv"/>
    <property type="match status" value="1"/>
</dbReference>
<evidence type="ECO:0000313" key="10">
    <source>
        <dbReference type="EMBL" id="KAK4214447.1"/>
    </source>
</evidence>
<feature type="compositionally biased region" description="Acidic residues" evidence="7">
    <location>
        <begin position="304"/>
        <end position="315"/>
    </location>
</feature>
<proteinExistence type="inferred from homology"/>
<protein>
    <recommendedName>
        <fullName evidence="9">RING-CH-type domain-containing protein</fullName>
    </recommendedName>
</protein>
<feature type="domain" description="RING-CH-type" evidence="9">
    <location>
        <begin position="49"/>
        <end position="142"/>
    </location>
</feature>
<dbReference type="Proteomes" id="UP001301769">
    <property type="component" value="Unassembled WGS sequence"/>
</dbReference>
<dbReference type="Pfam" id="PF05637">
    <property type="entry name" value="Glyco_transf_34"/>
    <property type="match status" value="1"/>
</dbReference>
<comment type="caution">
    <text evidence="10">The sequence shown here is derived from an EMBL/GenBank/DDBJ whole genome shotgun (WGS) entry which is preliminary data.</text>
</comment>
<evidence type="ECO:0000256" key="8">
    <source>
        <dbReference type="SAM" id="Phobius"/>
    </source>
</evidence>
<feature type="compositionally biased region" description="Pro residues" evidence="7">
    <location>
        <begin position="11"/>
        <end position="24"/>
    </location>
</feature>
<keyword evidence="8" id="KW-0472">Membrane</keyword>
<name>A0AAN7B8Y8_9PEZI</name>
<feature type="transmembrane region" description="Helical" evidence="8">
    <location>
        <begin position="154"/>
        <end position="175"/>
    </location>
</feature>
<evidence type="ECO:0000256" key="1">
    <source>
        <dbReference type="ARBA" id="ARBA00005664"/>
    </source>
</evidence>
<dbReference type="PROSITE" id="PS51292">
    <property type="entry name" value="ZF_RING_CH"/>
    <property type="match status" value="1"/>
</dbReference>
<keyword evidence="5" id="KW-0863">Zinc-finger</keyword>
<dbReference type="CDD" id="cd16495">
    <property type="entry name" value="RING_CH-C4HC3_MARCH"/>
    <property type="match status" value="1"/>
</dbReference>